<dbReference type="InterPro" id="IPR038765">
    <property type="entry name" value="Papain-like_cys_pep_sf"/>
</dbReference>
<keyword evidence="4" id="KW-0788">Thiol protease</keyword>
<evidence type="ECO:0000256" key="1">
    <source>
        <dbReference type="ARBA" id="ARBA00005234"/>
    </source>
</evidence>
<evidence type="ECO:0000256" key="3">
    <source>
        <dbReference type="ARBA" id="ARBA00022801"/>
    </source>
</evidence>
<dbReference type="GO" id="GO:0060255">
    <property type="term" value="P:regulation of macromolecule metabolic process"/>
    <property type="evidence" value="ECO:0007669"/>
    <property type="project" value="UniProtKB-ARBA"/>
</dbReference>
<dbReference type="OrthoDB" id="1939479at2759"/>
<dbReference type="InterPro" id="IPR003653">
    <property type="entry name" value="Peptidase_C48_C"/>
</dbReference>
<feature type="region of interest" description="Disordered" evidence="5">
    <location>
        <begin position="169"/>
        <end position="192"/>
    </location>
</feature>
<dbReference type="PANTHER" id="PTHR12606">
    <property type="entry name" value="SENTRIN/SUMO-SPECIFIC PROTEASE"/>
    <property type="match status" value="1"/>
</dbReference>
<dbReference type="FunFam" id="3.40.395.10:FF:000001">
    <property type="entry name" value="Sentrin-specific protease 1"/>
    <property type="match status" value="1"/>
</dbReference>
<feature type="compositionally biased region" description="Polar residues" evidence="5">
    <location>
        <begin position="50"/>
        <end position="64"/>
    </location>
</feature>
<feature type="region of interest" description="Disordered" evidence="5">
    <location>
        <begin position="50"/>
        <end position="138"/>
    </location>
</feature>
<evidence type="ECO:0000256" key="5">
    <source>
        <dbReference type="SAM" id="MobiDB-lite"/>
    </source>
</evidence>
<dbReference type="Pfam" id="PF02902">
    <property type="entry name" value="Peptidase_C48"/>
    <property type="match status" value="1"/>
</dbReference>
<keyword evidence="2" id="KW-0645">Protease</keyword>
<evidence type="ECO:0000313" key="7">
    <source>
        <dbReference type="EMBL" id="OJA21241.1"/>
    </source>
</evidence>
<feature type="region of interest" description="Disordered" evidence="5">
    <location>
        <begin position="259"/>
        <end position="282"/>
    </location>
</feature>
<dbReference type="GO" id="GO:0080090">
    <property type="term" value="P:regulation of primary metabolic process"/>
    <property type="evidence" value="ECO:0007669"/>
    <property type="project" value="UniProtKB-ARBA"/>
</dbReference>
<dbReference type="Gene3D" id="3.40.395.10">
    <property type="entry name" value="Adenoviral Proteinase, Chain A"/>
    <property type="match status" value="1"/>
</dbReference>
<feature type="domain" description="Ubiquitin-like protease family profile" evidence="6">
    <location>
        <begin position="363"/>
        <end position="537"/>
    </location>
</feature>
<dbReference type="STRING" id="180088.A0A1J8R6I0"/>
<dbReference type="EMBL" id="LVVM01000230">
    <property type="protein sequence ID" value="OJA21241.1"/>
    <property type="molecule type" value="Genomic_DNA"/>
</dbReference>
<evidence type="ECO:0000256" key="2">
    <source>
        <dbReference type="ARBA" id="ARBA00022670"/>
    </source>
</evidence>
<evidence type="ECO:0000256" key="4">
    <source>
        <dbReference type="ARBA" id="ARBA00022807"/>
    </source>
</evidence>
<feature type="compositionally biased region" description="Low complexity" evidence="5">
    <location>
        <begin position="105"/>
        <end position="119"/>
    </location>
</feature>
<dbReference type="GO" id="GO:0016926">
    <property type="term" value="P:protein desumoylation"/>
    <property type="evidence" value="ECO:0007669"/>
    <property type="project" value="TreeGrafter"/>
</dbReference>
<dbReference type="GO" id="GO:0016929">
    <property type="term" value="F:deSUMOylase activity"/>
    <property type="evidence" value="ECO:0007669"/>
    <property type="project" value="TreeGrafter"/>
</dbReference>
<dbReference type="GO" id="GO:0006508">
    <property type="term" value="P:proteolysis"/>
    <property type="evidence" value="ECO:0007669"/>
    <property type="project" value="UniProtKB-KW"/>
</dbReference>
<feature type="compositionally biased region" description="Basic residues" evidence="5">
    <location>
        <begin position="177"/>
        <end position="187"/>
    </location>
</feature>
<reference evidence="7 8" key="1">
    <citation type="submission" date="2016-03" db="EMBL/GenBank/DDBJ databases">
        <title>Comparative genomics of the ectomycorrhizal sister species Rhizopogon vinicolor and Rhizopogon vesiculosus (Basidiomycota: Boletales) reveals a divergence of the mating type B locus.</title>
        <authorList>
            <person name="Mujic A.B."/>
            <person name="Kuo A."/>
            <person name="Tritt A."/>
            <person name="Lipzen A."/>
            <person name="Chen C."/>
            <person name="Johnson J."/>
            <person name="Sharma A."/>
            <person name="Barry K."/>
            <person name="Grigoriev I.V."/>
            <person name="Spatafora J.W."/>
        </authorList>
    </citation>
    <scope>NUCLEOTIDE SEQUENCE [LARGE SCALE GENOMIC DNA]</scope>
    <source>
        <strain evidence="7 8">AM-OR11-056</strain>
    </source>
</reference>
<dbReference type="GO" id="GO:0005634">
    <property type="term" value="C:nucleus"/>
    <property type="evidence" value="ECO:0007669"/>
    <property type="project" value="TreeGrafter"/>
</dbReference>
<dbReference type="PROSITE" id="PS50600">
    <property type="entry name" value="ULP_PROTEASE"/>
    <property type="match status" value="1"/>
</dbReference>
<feature type="compositionally biased region" description="Polar residues" evidence="5">
    <location>
        <begin position="120"/>
        <end position="138"/>
    </location>
</feature>
<dbReference type="SUPFAM" id="SSF54001">
    <property type="entry name" value="Cysteine proteinases"/>
    <property type="match status" value="1"/>
</dbReference>
<gene>
    <name evidence="7" type="ORF">AZE42_02528</name>
</gene>
<dbReference type="AlphaFoldDB" id="A0A1J8R6I0"/>
<name>A0A1J8R6I0_9AGAM</name>
<sequence length="571" mass="65877">MKRKASDPLLPTRSTKYQRTEGNQGILARWFQLGVDAFTLARETARHFMNFSQNPDGSEAISQKTGKHNRTRSLPSRVTHSSLPSRLPIPDGFHKPPDSHTMAGRSQLSSSLPSRSESSNAPNGNATSPPSTLTGYTSVASVPSKENVPYNQSFDFIEMSIRGRGMIKPIQPSWSRPHIHASQHKVKVHEDRRKDREAMVKELYHYKRSTGQHDFFVMFHLSLSFAISGYTSDFDTFKSLINYQARLELLERHALSPSPSLTDLRAKQPSPGHSRRHSFSDDVDPDFLERAITKAKKSFESSPPKPFSPTHERLLLSARHKDDAIEKRLRQKLLLPKILPPDADEQVKSILFKEGIISKIARESVNDRDISRLLPCQWLNDEIINFYGAMILTRSESNHKMDPPTKRKILDVHYFSTFFWPKLKDEGYEKGRLAKWTKKIDIFSKDVILVPINHSNSHWTGAAINFRRKRIESYDSMNIDRRPVLKALRHYLDSEHRNKKKKPFDFTGWQDHNPEDTPQQENGYDCGVFTCQFLETLSRGEEVFHFSQRDMTYLRRRMIWEIGHAKFLDGP</sequence>
<keyword evidence="3" id="KW-0378">Hydrolase</keyword>
<evidence type="ECO:0000313" key="8">
    <source>
        <dbReference type="Proteomes" id="UP000183567"/>
    </source>
</evidence>
<comment type="similarity">
    <text evidence="1">Belongs to the peptidase C48 family.</text>
</comment>
<dbReference type="PANTHER" id="PTHR12606:SF141">
    <property type="entry name" value="GH15225P-RELATED"/>
    <property type="match status" value="1"/>
</dbReference>
<accession>A0A1J8R6I0</accession>
<organism evidence="7 8">
    <name type="scientific">Rhizopogon vesiculosus</name>
    <dbReference type="NCBI Taxonomy" id="180088"/>
    <lineage>
        <taxon>Eukaryota</taxon>
        <taxon>Fungi</taxon>
        <taxon>Dikarya</taxon>
        <taxon>Basidiomycota</taxon>
        <taxon>Agaricomycotina</taxon>
        <taxon>Agaricomycetes</taxon>
        <taxon>Agaricomycetidae</taxon>
        <taxon>Boletales</taxon>
        <taxon>Suillineae</taxon>
        <taxon>Rhizopogonaceae</taxon>
        <taxon>Rhizopogon</taxon>
    </lineage>
</organism>
<proteinExistence type="inferred from homology"/>
<protein>
    <recommendedName>
        <fullName evidence="6">Ubiquitin-like protease family profile domain-containing protein</fullName>
    </recommendedName>
</protein>
<evidence type="ECO:0000259" key="6">
    <source>
        <dbReference type="PROSITE" id="PS50600"/>
    </source>
</evidence>
<comment type="caution">
    <text evidence="7">The sequence shown here is derived from an EMBL/GenBank/DDBJ whole genome shotgun (WGS) entry which is preliminary data.</text>
</comment>
<dbReference type="Proteomes" id="UP000183567">
    <property type="component" value="Unassembled WGS sequence"/>
</dbReference>
<keyword evidence="8" id="KW-1185">Reference proteome</keyword>
<feature type="compositionally biased region" description="Polar residues" evidence="5">
    <location>
        <begin position="72"/>
        <end position="84"/>
    </location>
</feature>